<organism evidence="2 3">
    <name type="scientific">Thermohalobacter berrensis</name>
    <dbReference type="NCBI Taxonomy" id="99594"/>
    <lineage>
        <taxon>Bacteria</taxon>
        <taxon>Bacillati</taxon>
        <taxon>Bacillota</taxon>
        <taxon>Tissierellia</taxon>
        <taxon>Tissierellales</taxon>
        <taxon>Thermohalobacteraceae</taxon>
        <taxon>Thermohalobacter</taxon>
    </lineage>
</organism>
<dbReference type="OrthoDB" id="2716638at2"/>
<dbReference type="Proteomes" id="UP000284177">
    <property type="component" value="Unassembled WGS sequence"/>
</dbReference>
<comment type="caution">
    <text evidence="2">The sequence shown here is derived from an EMBL/GenBank/DDBJ whole genome shotgun (WGS) entry which is preliminary data.</text>
</comment>
<name>A0A419T1C0_9FIRM</name>
<gene>
    <name evidence="2" type="ORF">BET03_03530</name>
</gene>
<reference evidence="2 3" key="1">
    <citation type="submission" date="2016-08" db="EMBL/GenBank/DDBJ databases">
        <title>Novel Firmicutes and Novel Genomes.</title>
        <authorList>
            <person name="Poppleton D.I."/>
            <person name="Gribaldo S."/>
        </authorList>
    </citation>
    <scope>NUCLEOTIDE SEQUENCE [LARGE SCALE GENOMIC DNA]</scope>
    <source>
        <strain evidence="2 3">CTT3</strain>
    </source>
</reference>
<evidence type="ECO:0008006" key="4">
    <source>
        <dbReference type="Google" id="ProtNLM"/>
    </source>
</evidence>
<evidence type="ECO:0000313" key="3">
    <source>
        <dbReference type="Proteomes" id="UP000284177"/>
    </source>
</evidence>
<dbReference type="AlphaFoldDB" id="A0A419T1C0"/>
<keyword evidence="3" id="KW-1185">Reference proteome</keyword>
<keyword evidence="1" id="KW-0732">Signal</keyword>
<proteinExistence type="predicted"/>
<dbReference type="EMBL" id="MCIB01000023">
    <property type="protein sequence ID" value="RKD31211.1"/>
    <property type="molecule type" value="Genomic_DNA"/>
</dbReference>
<sequence>MLKGKFCKILVLIIIISIAANVGCSNKNEDNKTIAYISSNEGSEYENTFKELNLGLLFDFNFKLSRADKSWVNLWVEGYSNGKAIKPFPLIQLSQGLSPEQFEEGKIGFGIINSNKNPLFFLYSTGASVGPLAIDNNFFVDSGISSWDYAIRSETVGLEYGEEMVLAVYRQGKESLRTAYDYQDPESIKKIIDEDITVLLLKIKVTKKNEL</sequence>
<feature type="signal peptide" evidence="1">
    <location>
        <begin position="1"/>
        <end position="19"/>
    </location>
</feature>
<evidence type="ECO:0000313" key="2">
    <source>
        <dbReference type="EMBL" id="RKD31211.1"/>
    </source>
</evidence>
<protein>
    <recommendedName>
        <fullName evidence="4">Lipoprotein</fullName>
    </recommendedName>
</protein>
<feature type="chain" id="PRO_5039257883" description="Lipoprotein" evidence="1">
    <location>
        <begin position="20"/>
        <end position="211"/>
    </location>
</feature>
<evidence type="ECO:0000256" key="1">
    <source>
        <dbReference type="SAM" id="SignalP"/>
    </source>
</evidence>
<accession>A0A419T1C0</accession>